<dbReference type="SUPFAM" id="SSF161098">
    <property type="entry name" value="MetI-like"/>
    <property type="match status" value="1"/>
</dbReference>
<dbReference type="PANTHER" id="PTHR43297">
    <property type="entry name" value="OLIGOPEPTIDE TRANSPORT ATP-BINDING PROTEIN APPD"/>
    <property type="match status" value="1"/>
</dbReference>
<evidence type="ECO:0000256" key="6">
    <source>
        <dbReference type="ARBA" id="ARBA00022519"/>
    </source>
</evidence>
<evidence type="ECO:0000256" key="5">
    <source>
        <dbReference type="ARBA" id="ARBA00022475"/>
    </source>
</evidence>
<dbReference type="PROSITE" id="PS50928">
    <property type="entry name" value="ABC_TM1"/>
    <property type="match status" value="1"/>
</dbReference>
<feature type="domain" description="ABC transmembrane type-1" evidence="15">
    <location>
        <begin position="91"/>
        <end position="280"/>
    </location>
</feature>
<dbReference type="CDD" id="cd06261">
    <property type="entry name" value="TM_PBP2"/>
    <property type="match status" value="1"/>
</dbReference>
<proteinExistence type="inferred from homology"/>
<feature type="transmembrane region" description="Helical" evidence="13">
    <location>
        <begin position="156"/>
        <end position="173"/>
    </location>
</feature>
<keyword evidence="6" id="KW-0997">Cell inner membrane</keyword>
<dbReference type="Proteomes" id="UP000443843">
    <property type="component" value="Unassembled WGS sequence"/>
</dbReference>
<evidence type="ECO:0000256" key="7">
    <source>
        <dbReference type="ARBA" id="ARBA00022692"/>
    </source>
</evidence>
<dbReference type="InterPro" id="IPR003593">
    <property type="entry name" value="AAA+_ATPase"/>
</dbReference>
<keyword evidence="11 13" id="KW-1133">Transmembrane helix</keyword>
<evidence type="ECO:0000256" key="2">
    <source>
        <dbReference type="ARBA" id="ARBA00004651"/>
    </source>
</evidence>
<feature type="transmembrane region" description="Helical" evidence="13">
    <location>
        <begin position="258"/>
        <end position="280"/>
    </location>
</feature>
<comment type="similarity">
    <text evidence="3">Belongs to the ABC transporter superfamily.</text>
</comment>
<keyword evidence="9" id="KW-0067">ATP-binding</keyword>
<protein>
    <submittedName>
        <fullName evidence="16">ABC transporter permease subunit</fullName>
    </submittedName>
</protein>
<dbReference type="PANTHER" id="PTHR43297:SF14">
    <property type="entry name" value="ATPASE AAA-TYPE CORE DOMAIN-CONTAINING PROTEIN"/>
    <property type="match status" value="1"/>
</dbReference>
<evidence type="ECO:0000256" key="1">
    <source>
        <dbReference type="ARBA" id="ARBA00004417"/>
    </source>
</evidence>
<dbReference type="AlphaFoldDB" id="A0A844WDB4"/>
<keyword evidence="8" id="KW-0547">Nucleotide-binding</keyword>
<dbReference type="InterPro" id="IPR017871">
    <property type="entry name" value="ABC_transporter-like_CS"/>
</dbReference>
<dbReference type="GO" id="GO:0055085">
    <property type="term" value="P:transmembrane transport"/>
    <property type="evidence" value="ECO:0007669"/>
    <property type="project" value="InterPro"/>
</dbReference>
<name>A0A844WDB4_9RHOB</name>
<feature type="transmembrane region" description="Helical" evidence="13">
    <location>
        <begin position="30"/>
        <end position="52"/>
    </location>
</feature>
<dbReference type="EMBL" id="WNXQ01000008">
    <property type="protein sequence ID" value="MWB79148.1"/>
    <property type="molecule type" value="Genomic_DNA"/>
</dbReference>
<keyword evidence="12 13" id="KW-0472">Membrane</keyword>
<dbReference type="PROSITE" id="PS50893">
    <property type="entry name" value="ABC_TRANSPORTER_2"/>
    <property type="match status" value="1"/>
</dbReference>
<evidence type="ECO:0000256" key="4">
    <source>
        <dbReference type="ARBA" id="ARBA00022448"/>
    </source>
</evidence>
<gene>
    <name evidence="16" type="ORF">GLS40_13995</name>
</gene>
<dbReference type="InterPro" id="IPR050388">
    <property type="entry name" value="ABC_Ni/Peptide_Import"/>
</dbReference>
<feature type="transmembrane region" description="Helical" evidence="13">
    <location>
        <begin position="127"/>
        <end position="150"/>
    </location>
</feature>
<accession>A0A844WDB4</accession>
<evidence type="ECO:0000256" key="12">
    <source>
        <dbReference type="ARBA" id="ARBA00023136"/>
    </source>
</evidence>
<evidence type="ECO:0000313" key="16">
    <source>
        <dbReference type="EMBL" id="MWB79148.1"/>
    </source>
</evidence>
<evidence type="ECO:0000256" key="10">
    <source>
        <dbReference type="ARBA" id="ARBA00022967"/>
    </source>
</evidence>
<dbReference type="PROSITE" id="PS00211">
    <property type="entry name" value="ABC_TRANSPORTER_1"/>
    <property type="match status" value="1"/>
</dbReference>
<dbReference type="SUPFAM" id="SSF52540">
    <property type="entry name" value="P-loop containing nucleoside triphosphate hydrolases"/>
    <property type="match status" value="1"/>
</dbReference>
<keyword evidence="5" id="KW-1003">Cell membrane</keyword>
<evidence type="ECO:0000256" key="3">
    <source>
        <dbReference type="ARBA" id="ARBA00005417"/>
    </source>
</evidence>
<evidence type="ECO:0000256" key="8">
    <source>
        <dbReference type="ARBA" id="ARBA00022741"/>
    </source>
</evidence>
<evidence type="ECO:0000256" key="13">
    <source>
        <dbReference type="RuleBase" id="RU363032"/>
    </source>
</evidence>
<feature type="transmembrane region" description="Helical" evidence="13">
    <location>
        <begin position="216"/>
        <end position="238"/>
    </location>
</feature>
<keyword evidence="4 13" id="KW-0813">Transport</keyword>
<sequence>MTDAVQIDTPAVPRVAGRPNLLLSILLRPLGLFSVLWLSIVVIVAVFAHQIAPYDPMQQNLLAIKQYPSAAHLLGTDAFGRDILSRLIVGSSGTILGVLQALSVAALLGISLGVVAGYFGRWVDRAIGVYVEIIMALPNIIILLVILTIFQRNMSIAMIAVGIIGSANTARIIRSATLGVRNELYIEAARITGLSDLAIIRRHIIPRILGPITVQLSIFAAISILIQTGISFLGLGVQPPFPSWGGMILEASVAINDFPWLLVPSGLTVAITILAFGLLGDSVRDSLAARWTHTSTPQKQRAGFRAGTTSQQAFDDSAALSVRGLTIVTRKDGVEKALVEDLNFDLAAGEILGIAGESGSGKTLSSLAVLGLLPAGVEVVSGQMRFSSKTYDLSNTRALRPLRGQQIAMIFQEPMAALDPCFTIGHHLVEVIRRHTPMSRAEARAKAIEALAEVQIADVETVMKKYPHQISGGMAQRVGIARALIPAPQVLLADEPTTALDVTVQAEILDLLRESQKKRKMSVVFVTHDWGVVADICDRAMVMYHGKALETASVEDIFARPSHAYTRALLAADPHAAPIGERLPTIQDMLKEGSR</sequence>
<evidence type="ECO:0000256" key="9">
    <source>
        <dbReference type="ARBA" id="ARBA00022840"/>
    </source>
</evidence>
<comment type="caution">
    <text evidence="16">The sequence shown here is derived from an EMBL/GenBank/DDBJ whole genome shotgun (WGS) entry which is preliminary data.</text>
</comment>
<dbReference type="GO" id="GO:0005886">
    <property type="term" value="C:plasma membrane"/>
    <property type="evidence" value="ECO:0007669"/>
    <property type="project" value="UniProtKB-SubCell"/>
</dbReference>
<evidence type="ECO:0000259" key="15">
    <source>
        <dbReference type="PROSITE" id="PS50928"/>
    </source>
</evidence>
<dbReference type="InterPro" id="IPR003439">
    <property type="entry name" value="ABC_transporter-like_ATP-bd"/>
</dbReference>
<evidence type="ECO:0000256" key="11">
    <source>
        <dbReference type="ARBA" id="ARBA00022989"/>
    </source>
</evidence>
<feature type="transmembrane region" description="Helical" evidence="13">
    <location>
        <begin position="95"/>
        <end position="120"/>
    </location>
</feature>
<dbReference type="Pfam" id="PF00528">
    <property type="entry name" value="BPD_transp_1"/>
    <property type="match status" value="1"/>
</dbReference>
<comment type="similarity">
    <text evidence="13">Belongs to the binding-protein-dependent transport system permease family.</text>
</comment>
<dbReference type="Pfam" id="PF00005">
    <property type="entry name" value="ABC_tran"/>
    <property type="match status" value="1"/>
</dbReference>
<organism evidence="16 17">
    <name type="scientific">Pseudooceanicola pacificus</name>
    <dbReference type="NCBI Taxonomy" id="2676438"/>
    <lineage>
        <taxon>Bacteria</taxon>
        <taxon>Pseudomonadati</taxon>
        <taxon>Pseudomonadota</taxon>
        <taxon>Alphaproteobacteria</taxon>
        <taxon>Rhodobacterales</taxon>
        <taxon>Paracoccaceae</taxon>
        <taxon>Pseudooceanicola</taxon>
    </lineage>
</organism>
<dbReference type="InterPro" id="IPR035906">
    <property type="entry name" value="MetI-like_sf"/>
</dbReference>
<dbReference type="SMART" id="SM00382">
    <property type="entry name" value="AAA"/>
    <property type="match status" value="1"/>
</dbReference>
<dbReference type="GO" id="GO:0005524">
    <property type="term" value="F:ATP binding"/>
    <property type="evidence" value="ECO:0007669"/>
    <property type="project" value="UniProtKB-KW"/>
</dbReference>
<keyword evidence="7 13" id="KW-0812">Transmembrane</keyword>
<dbReference type="Gene3D" id="3.40.50.300">
    <property type="entry name" value="P-loop containing nucleotide triphosphate hydrolases"/>
    <property type="match status" value="1"/>
</dbReference>
<dbReference type="GO" id="GO:0016887">
    <property type="term" value="F:ATP hydrolysis activity"/>
    <property type="evidence" value="ECO:0007669"/>
    <property type="project" value="InterPro"/>
</dbReference>
<evidence type="ECO:0000313" key="17">
    <source>
        <dbReference type="Proteomes" id="UP000443843"/>
    </source>
</evidence>
<evidence type="ECO:0000259" key="14">
    <source>
        <dbReference type="PROSITE" id="PS50893"/>
    </source>
</evidence>
<dbReference type="CDD" id="cd03257">
    <property type="entry name" value="ABC_NikE_OppD_transporters"/>
    <property type="match status" value="1"/>
</dbReference>
<feature type="domain" description="ABC transporter" evidence="14">
    <location>
        <begin position="322"/>
        <end position="570"/>
    </location>
</feature>
<dbReference type="InterPro" id="IPR027417">
    <property type="entry name" value="P-loop_NTPase"/>
</dbReference>
<keyword evidence="10" id="KW-1278">Translocase</keyword>
<dbReference type="InterPro" id="IPR000515">
    <property type="entry name" value="MetI-like"/>
</dbReference>
<keyword evidence="17" id="KW-1185">Reference proteome</keyword>
<reference evidence="16 17" key="1">
    <citation type="submission" date="2019-11" db="EMBL/GenBank/DDBJ databases">
        <title>Pseudooceanicola pacifica sp. nov., isolated from deep-sea sediment of the Pacific Ocean.</title>
        <authorList>
            <person name="Lyu L."/>
        </authorList>
    </citation>
    <scope>NUCLEOTIDE SEQUENCE [LARGE SCALE GENOMIC DNA]</scope>
    <source>
        <strain evidence="16 17">216_PA32_1</strain>
    </source>
</reference>
<comment type="subcellular location">
    <subcellularLocation>
        <location evidence="1">Cell inner membrane</location>
        <topology evidence="1">Peripheral membrane protein</topology>
    </subcellularLocation>
    <subcellularLocation>
        <location evidence="2 13">Cell membrane</location>
        <topology evidence="2 13">Multi-pass membrane protein</topology>
    </subcellularLocation>
</comment>
<dbReference type="Gene3D" id="1.10.3720.10">
    <property type="entry name" value="MetI-like"/>
    <property type="match status" value="1"/>
</dbReference>